<dbReference type="AlphaFoldDB" id="A0A8J5WUJ9"/>
<dbReference type="OrthoDB" id="694414at2759"/>
<accession>A0A8J5WUJ9</accession>
<keyword evidence="5" id="KW-0539">Nucleus</keyword>
<evidence type="ECO:0000313" key="8">
    <source>
        <dbReference type="EMBL" id="KAG8094879.1"/>
    </source>
</evidence>
<dbReference type="EMBL" id="JAAALK010000080">
    <property type="protein sequence ID" value="KAG8094879.1"/>
    <property type="molecule type" value="Genomic_DNA"/>
</dbReference>
<dbReference type="PANTHER" id="PTHR46324:SF8">
    <property type="entry name" value="OCS ELEMENT-BINDING FACTOR 1"/>
    <property type="match status" value="1"/>
</dbReference>
<dbReference type="PANTHER" id="PTHR46324">
    <property type="entry name" value="BASIC LEUCINE ZIPPER 43-RELATED"/>
    <property type="match status" value="1"/>
</dbReference>
<dbReference type="InterPro" id="IPR004827">
    <property type="entry name" value="bZIP"/>
</dbReference>
<gene>
    <name evidence="8" type="ORF">GUJ93_ZPchr0012g20530</name>
</gene>
<keyword evidence="2" id="KW-0805">Transcription regulation</keyword>
<dbReference type="FunFam" id="1.20.5.170:FF:000020">
    <property type="entry name" value="BZIP transcription factor"/>
    <property type="match status" value="1"/>
</dbReference>
<protein>
    <recommendedName>
        <fullName evidence="7">BZIP domain-containing protein</fullName>
    </recommendedName>
</protein>
<evidence type="ECO:0000313" key="9">
    <source>
        <dbReference type="Proteomes" id="UP000729402"/>
    </source>
</evidence>
<dbReference type="Proteomes" id="UP000729402">
    <property type="component" value="Unassembled WGS sequence"/>
</dbReference>
<feature type="region of interest" description="Disordered" evidence="6">
    <location>
        <begin position="51"/>
        <end position="89"/>
    </location>
</feature>
<evidence type="ECO:0000256" key="4">
    <source>
        <dbReference type="ARBA" id="ARBA00023163"/>
    </source>
</evidence>
<dbReference type="Pfam" id="PF00170">
    <property type="entry name" value="bZIP_1"/>
    <property type="match status" value="1"/>
</dbReference>
<evidence type="ECO:0000259" key="7">
    <source>
        <dbReference type="PROSITE" id="PS50217"/>
    </source>
</evidence>
<evidence type="ECO:0000256" key="5">
    <source>
        <dbReference type="ARBA" id="ARBA00023242"/>
    </source>
</evidence>
<comment type="subcellular location">
    <subcellularLocation>
        <location evidence="1">Nucleus</location>
    </subcellularLocation>
</comment>
<dbReference type="PROSITE" id="PS00036">
    <property type="entry name" value="BZIP_BASIC"/>
    <property type="match status" value="1"/>
</dbReference>
<dbReference type="InterPro" id="IPR044521">
    <property type="entry name" value="AtbZIP8/43"/>
</dbReference>
<name>A0A8J5WUJ9_ZIZPA</name>
<evidence type="ECO:0000256" key="2">
    <source>
        <dbReference type="ARBA" id="ARBA00023015"/>
    </source>
</evidence>
<keyword evidence="3" id="KW-0238">DNA-binding</keyword>
<feature type="compositionally biased region" description="Basic and acidic residues" evidence="6">
    <location>
        <begin position="62"/>
        <end position="81"/>
    </location>
</feature>
<comment type="caution">
    <text evidence="8">The sequence shown here is derived from an EMBL/GenBank/DDBJ whole genome shotgun (WGS) entry which is preliminary data.</text>
</comment>
<dbReference type="GO" id="GO:0003677">
    <property type="term" value="F:DNA binding"/>
    <property type="evidence" value="ECO:0007669"/>
    <property type="project" value="UniProtKB-KW"/>
</dbReference>
<feature type="domain" description="BZIP" evidence="7">
    <location>
        <begin position="66"/>
        <end position="129"/>
    </location>
</feature>
<keyword evidence="4" id="KW-0804">Transcription</keyword>
<evidence type="ECO:0000256" key="1">
    <source>
        <dbReference type="ARBA" id="ARBA00004123"/>
    </source>
</evidence>
<evidence type="ECO:0000256" key="3">
    <source>
        <dbReference type="ARBA" id="ARBA00023125"/>
    </source>
</evidence>
<reference evidence="8" key="1">
    <citation type="journal article" date="2021" name="bioRxiv">
        <title>Whole Genome Assembly and Annotation of Northern Wild Rice, Zizania palustris L., Supports a Whole Genome Duplication in the Zizania Genus.</title>
        <authorList>
            <person name="Haas M."/>
            <person name="Kono T."/>
            <person name="Macchietto M."/>
            <person name="Millas R."/>
            <person name="McGilp L."/>
            <person name="Shao M."/>
            <person name="Duquette J."/>
            <person name="Hirsch C.N."/>
            <person name="Kimball J."/>
        </authorList>
    </citation>
    <scope>NUCLEOTIDE SEQUENCE</scope>
    <source>
        <tissue evidence="8">Fresh leaf tissue</tissue>
    </source>
</reference>
<organism evidence="8 9">
    <name type="scientific">Zizania palustris</name>
    <name type="common">Northern wild rice</name>
    <dbReference type="NCBI Taxonomy" id="103762"/>
    <lineage>
        <taxon>Eukaryota</taxon>
        <taxon>Viridiplantae</taxon>
        <taxon>Streptophyta</taxon>
        <taxon>Embryophyta</taxon>
        <taxon>Tracheophyta</taxon>
        <taxon>Spermatophyta</taxon>
        <taxon>Magnoliopsida</taxon>
        <taxon>Liliopsida</taxon>
        <taxon>Poales</taxon>
        <taxon>Poaceae</taxon>
        <taxon>BOP clade</taxon>
        <taxon>Oryzoideae</taxon>
        <taxon>Oryzeae</taxon>
        <taxon>Zizaniinae</taxon>
        <taxon>Zizania</taxon>
    </lineage>
</organism>
<reference evidence="8" key="2">
    <citation type="submission" date="2021-02" db="EMBL/GenBank/DDBJ databases">
        <authorList>
            <person name="Kimball J.A."/>
            <person name="Haas M.W."/>
            <person name="Macchietto M."/>
            <person name="Kono T."/>
            <person name="Duquette J."/>
            <person name="Shao M."/>
        </authorList>
    </citation>
    <scope>NUCLEOTIDE SEQUENCE</scope>
    <source>
        <tissue evidence="8">Fresh leaf tissue</tissue>
    </source>
</reference>
<proteinExistence type="predicted"/>
<dbReference type="GO" id="GO:0005634">
    <property type="term" value="C:nucleus"/>
    <property type="evidence" value="ECO:0007669"/>
    <property type="project" value="UniProtKB-SubCell"/>
</dbReference>
<dbReference type="SMART" id="SM00338">
    <property type="entry name" value="BRLZ"/>
    <property type="match status" value="1"/>
</dbReference>
<dbReference type="PROSITE" id="PS50217">
    <property type="entry name" value="BZIP"/>
    <property type="match status" value="1"/>
</dbReference>
<evidence type="ECO:0000256" key="6">
    <source>
        <dbReference type="SAM" id="MobiDB-lite"/>
    </source>
</evidence>
<sequence length="176" mass="19447">MAYHPFGAVDLASFFFSSQSSLLVDHSDQLLGGGGSACSYDDGEGVGVGVGVGVGAGASEQGTRRDERKERRLASNRESARRSRMRRRRQLDELSSLVPELRAANHRLAVELNRAAARHAQLARDNARLAEEARACGRGSATAVRKKPEKAAVRRQQRWRQWFKRASACGTIRRRM</sequence>
<dbReference type="GO" id="GO:0003700">
    <property type="term" value="F:DNA-binding transcription factor activity"/>
    <property type="evidence" value="ECO:0007669"/>
    <property type="project" value="InterPro"/>
</dbReference>
<keyword evidence="9" id="KW-1185">Reference proteome</keyword>